<dbReference type="Gene3D" id="1.25.40.10">
    <property type="entry name" value="Tetratricopeptide repeat domain"/>
    <property type="match status" value="1"/>
</dbReference>
<proteinExistence type="predicted"/>
<dbReference type="EMBL" id="SJPW01000010">
    <property type="protein sequence ID" value="TWU44690.1"/>
    <property type="molecule type" value="Genomic_DNA"/>
</dbReference>
<evidence type="ECO:0000313" key="1">
    <source>
        <dbReference type="EMBL" id="TWU44690.1"/>
    </source>
</evidence>
<dbReference type="AlphaFoldDB" id="A0A5C6E797"/>
<dbReference type="Proteomes" id="UP000318288">
    <property type="component" value="Unassembled WGS sequence"/>
</dbReference>
<accession>A0A5C6E797</accession>
<dbReference type="InterPro" id="IPR011990">
    <property type="entry name" value="TPR-like_helical_dom_sf"/>
</dbReference>
<evidence type="ECO:0008006" key="3">
    <source>
        <dbReference type="Google" id="ProtNLM"/>
    </source>
</evidence>
<sequence>MEPFDLIDELRDKDRHMRLDVDILREMSERHPDCPELWDVLGDIQQICVDHEYGIDESVACYQQAIECDPQYAPAHVSLGYAYDTYFDDFAKAAEHFRLAIAFGAGDTARIGLARVLAQLGDAAAATAELDFCTDQNHTAITELRREISEGLWFDPPLEEA</sequence>
<dbReference type="OrthoDB" id="285454at2"/>
<dbReference type="RefSeq" id="WP_146462348.1">
    <property type="nucleotide sequence ID" value="NZ_SJPW01000010.1"/>
</dbReference>
<gene>
    <name evidence="1" type="ORF">Poly51_59590</name>
</gene>
<keyword evidence="2" id="KW-1185">Reference proteome</keyword>
<protein>
    <recommendedName>
        <fullName evidence="3">Tetratricopeptide repeat protein</fullName>
    </recommendedName>
</protein>
<evidence type="ECO:0000313" key="2">
    <source>
        <dbReference type="Proteomes" id="UP000318288"/>
    </source>
</evidence>
<dbReference type="SUPFAM" id="SSF48452">
    <property type="entry name" value="TPR-like"/>
    <property type="match status" value="1"/>
</dbReference>
<reference evidence="1 2" key="1">
    <citation type="submission" date="2019-02" db="EMBL/GenBank/DDBJ databases">
        <title>Deep-cultivation of Planctomycetes and their phenomic and genomic characterization uncovers novel biology.</title>
        <authorList>
            <person name="Wiegand S."/>
            <person name="Jogler M."/>
            <person name="Boedeker C."/>
            <person name="Pinto D."/>
            <person name="Vollmers J."/>
            <person name="Rivas-Marin E."/>
            <person name="Kohn T."/>
            <person name="Peeters S.H."/>
            <person name="Heuer A."/>
            <person name="Rast P."/>
            <person name="Oberbeckmann S."/>
            <person name="Bunk B."/>
            <person name="Jeske O."/>
            <person name="Meyerdierks A."/>
            <person name="Storesund J.E."/>
            <person name="Kallscheuer N."/>
            <person name="Luecker S."/>
            <person name="Lage O.M."/>
            <person name="Pohl T."/>
            <person name="Merkel B.J."/>
            <person name="Hornburger P."/>
            <person name="Mueller R.-W."/>
            <person name="Bruemmer F."/>
            <person name="Labrenz M."/>
            <person name="Spormann A.M."/>
            <person name="Op Den Camp H."/>
            <person name="Overmann J."/>
            <person name="Amann R."/>
            <person name="Jetten M.S.M."/>
            <person name="Mascher T."/>
            <person name="Medema M.H."/>
            <person name="Devos D.P."/>
            <person name="Kaster A.-K."/>
            <person name="Ovreas L."/>
            <person name="Rohde M."/>
            <person name="Galperin M.Y."/>
            <person name="Jogler C."/>
        </authorList>
    </citation>
    <scope>NUCLEOTIDE SEQUENCE [LARGE SCALE GENOMIC DNA]</scope>
    <source>
        <strain evidence="1 2">Poly51</strain>
    </source>
</reference>
<comment type="caution">
    <text evidence="1">The sequence shown here is derived from an EMBL/GenBank/DDBJ whole genome shotgun (WGS) entry which is preliminary data.</text>
</comment>
<name>A0A5C6E797_9BACT</name>
<organism evidence="1 2">
    <name type="scientific">Rubripirellula tenax</name>
    <dbReference type="NCBI Taxonomy" id="2528015"/>
    <lineage>
        <taxon>Bacteria</taxon>
        <taxon>Pseudomonadati</taxon>
        <taxon>Planctomycetota</taxon>
        <taxon>Planctomycetia</taxon>
        <taxon>Pirellulales</taxon>
        <taxon>Pirellulaceae</taxon>
        <taxon>Rubripirellula</taxon>
    </lineage>
</organism>
<dbReference type="Pfam" id="PF13414">
    <property type="entry name" value="TPR_11"/>
    <property type="match status" value="1"/>
</dbReference>